<evidence type="ECO:0000313" key="3">
    <source>
        <dbReference type="Proteomes" id="UP000779507"/>
    </source>
</evidence>
<keyword evidence="3" id="KW-1185">Reference proteome</keyword>
<feature type="chain" id="PRO_5045146528" description="Outer membrane protein beta-barrel domain-containing protein" evidence="1">
    <location>
        <begin position="25"/>
        <end position="201"/>
    </location>
</feature>
<sequence>MLMYASRTIFKALTACLLPSLTLAQTPAGAPANTWGGGLGFGNGLELHGDYQTAGHLLLLGRARYKWWGPSSGPGVGQVDHLNTSSRQTEIAALAGYGLPVGRSLLYGAAGVAYVAGRQLGEYRYSTLSNGLASSDATYYYAYRSYQALGLPVEIGFRAPPLRGLRLGLAGQAHFNPEHSVYCVLLTLWADRLGGPLHRAR</sequence>
<name>A0ABX2FTR1_9BACT</name>
<evidence type="ECO:0000256" key="1">
    <source>
        <dbReference type="SAM" id="SignalP"/>
    </source>
</evidence>
<evidence type="ECO:0000313" key="2">
    <source>
        <dbReference type="EMBL" id="NRT20223.1"/>
    </source>
</evidence>
<organism evidence="2 3">
    <name type="scientific">Hymenobacter caeli</name>
    <dbReference type="NCBI Taxonomy" id="2735894"/>
    <lineage>
        <taxon>Bacteria</taxon>
        <taxon>Pseudomonadati</taxon>
        <taxon>Bacteroidota</taxon>
        <taxon>Cytophagia</taxon>
        <taxon>Cytophagales</taxon>
        <taxon>Hymenobacteraceae</taxon>
        <taxon>Hymenobacter</taxon>
    </lineage>
</organism>
<keyword evidence="1" id="KW-0732">Signal</keyword>
<gene>
    <name evidence="2" type="ORF">HNP98_003063</name>
</gene>
<feature type="signal peptide" evidence="1">
    <location>
        <begin position="1"/>
        <end position="24"/>
    </location>
</feature>
<proteinExistence type="predicted"/>
<comment type="caution">
    <text evidence="2">The sequence shown here is derived from an EMBL/GenBank/DDBJ whole genome shotgun (WGS) entry which is preliminary data.</text>
</comment>
<protein>
    <recommendedName>
        <fullName evidence="4">Outer membrane protein beta-barrel domain-containing protein</fullName>
    </recommendedName>
</protein>
<dbReference type="RefSeq" id="WP_173811004.1">
    <property type="nucleotide sequence ID" value="NZ_JABSNP010000015.1"/>
</dbReference>
<dbReference type="Proteomes" id="UP000779507">
    <property type="component" value="Unassembled WGS sequence"/>
</dbReference>
<dbReference type="EMBL" id="JABSNP010000015">
    <property type="protein sequence ID" value="NRT20223.1"/>
    <property type="molecule type" value="Genomic_DNA"/>
</dbReference>
<accession>A0ABX2FTR1</accession>
<reference evidence="2 3" key="1">
    <citation type="submission" date="2020-05" db="EMBL/GenBank/DDBJ databases">
        <title>Genomic Encyclopedia of Type Strains, Phase IV (KMG-V): Genome sequencing to study the core and pangenomes of soil and plant-associated prokaryotes.</title>
        <authorList>
            <person name="Whitman W."/>
        </authorList>
    </citation>
    <scope>NUCLEOTIDE SEQUENCE [LARGE SCALE GENOMIC DNA]</scope>
    <source>
        <strain evidence="2 3">9A</strain>
    </source>
</reference>
<evidence type="ECO:0008006" key="4">
    <source>
        <dbReference type="Google" id="ProtNLM"/>
    </source>
</evidence>